<gene>
    <name evidence="1" type="ORF">PISMIDRAFT_8614</name>
</gene>
<accession>A0A0C9ZBY3</accession>
<keyword evidence="2" id="KW-1185">Reference proteome</keyword>
<reference evidence="1 2" key="1">
    <citation type="submission" date="2014-04" db="EMBL/GenBank/DDBJ databases">
        <authorList>
            <consortium name="DOE Joint Genome Institute"/>
            <person name="Kuo A."/>
            <person name="Kohler A."/>
            <person name="Costa M.D."/>
            <person name="Nagy L.G."/>
            <person name="Floudas D."/>
            <person name="Copeland A."/>
            <person name="Barry K.W."/>
            <person name="Cichocki N."/>
            <person name="Veneault-Fourrey C."/>
            <person name="LaButti K."/>
            <person name="Lindquist E.A."/>
            <person name="Lipzen A."/>
            <person name="Lundell T."/>
            <person name="Morin E."/>
            <person name="Murat C."/>
            <person name="Sun H."/>
            <person name="Tunlid A."/>
            <person name="Henrissat B."/>
            <person name="Grigoriev I.V."/>
            <person name="Hibbett D.S."/>
            <person name="Martin F."/>
            <person name="Nordberg H.P."/>
            <person name="Cantor M.N."/>
            <person name="Hua S.X."/>
        </authorList>
    </citation>
    <scope>NUCLEOTIDE SEQUENCE [LARGE SCALE GENOMIC DNA]</scope>
    <source>
        <strain evidence="1 2">441</strain>
    </source>
</reference>
<protein>
    <submittedName>
        <fullName evidence="1">Unplaced genomic scaffold scaffold_15, whole genome shotgun sequence</fullName>
    </submittedName>
</protein>
<organism evidence="1 2">
    <name type="scientific">Pisolithus microcarpus 441</name>
    <dbReference type="NCBI Taxonomy" id="765257"/>
    <lineage>
        <taxon>Eukaryota</taxon>
        <taxon>Fungi</taxon>
        <taxon>Dikarya</taxon>
        <taxon>Basidiomycota</taxon>
        <taxon>Agaricomycotina</taxon>
        <taxon>Agaricomycetes</taxon>
        <taxon>Agaricomycetidae</taxon>
        <taxon>Boletales</taxon>
        <taxon>Sclerodermatineae</taxon>
        <taxon>Pisolithaceae</taxon>
        <taxon>Pisolithus</taxon>
    </lineage>
</organism>
<proteinExistence type="predicted"/>
<dbReference type="HOGENOM" id="CLU_1518468_0_0_1"/>
<dbReference type="EMBL" id="KN833699">
    <property type="protein sequence ID" value="KIK26811.1"/>
    <property type="molecule type" value="Genomic_DNA"/>
</dbReference>
<sequence length="177" mass="19984">MKIRSLFSPTPLLYRWRNCTRYTLAIDEKVTTQLFTIRQILRARVFQWNIPYTSSDGAQFRTPGMSVQPFLDSHARQPPNSGWSAAYSKISFKDLISPGGPSTTELPSIFVFGTPIDASQMYYRPLSIPVWPCRLQYPTNGTIGMGLQQWRGNTVFKNNNDGQGVPVRQLATGQTFG</sequence>
<evidence type="ECO:0000313" key="2">
    <source>
        <dbReference type="Proteomes" id="UP000054018"/>
    </source>
</evidence>
<name>A0A0C9ZBY3_9AGAM</name>
<dbReference type="Proteomes" id="UP000054018">
    <property type="component" value="Unassembled WGS sequence"/>
</dbReference>
<dbReference type="AlphaFoldDB" id="A0A0C9ZBY3"/>
<evidence type="ECO:0000313" key="1">
    <source>
        <dbReference type="EMBL" id="KIK26811.1"/>
    </source>
</evidence>
<reference evidence="2" key="2">
    <citation type="submission" date="2015-01" db="EMBL/GenBank/DDBJ databases">
        <title>Evolutionary Origins and Diversification of the Mycorrhizal Mutualists.</title>
        <authorList>
            <consortium name="DOE Joint Genome Institute"/>
            <consortium name="Mycorrhizal Genomics Consortium"/>
            <person name="Kohler A."/>
            <person name="Kuo A."/>
            <person name="Nagy L.G."/>
            <person name="Floudas D."/>
            <person name="Copeland A."/>
            <person name="Barry K.W."/>
            <person name="Cichocki N."/>
            <person name="Veneault-Fourrey C."/>
            <person name="LaButti K."/>
            <person name="Lindquist E.A."/>
            <person name="Lipzen A."/>
            <person name="Lundell T."/>
            <person name="Morin E."/>
            <person name="Murat C."/>
            <person name="Riley R."/>
            <person name="Ohm R."/>
            <person name="Sun H."/>
            <person name="Tunlid A."/>
            <person name="Henrissat B."/>
            <person name="Grigoriev I.V."/>
            <person name="Hibbett D.S."/>
            <person name="Martin F."/>
        </authorList>
    </citation>
    <scope>NUCLEOTIDE SEQUENCE [LARGE SCALE GENOMIC DNA]</scope>
    <source>
        <strain evidence="2">441</strain>
    </source>
</reference>